<proteinExistence type="predicted"/>
<organism evidence="2">
    <name type="scientific">uncultured prokaryote</name>
    <dbReference type="NCBI Taxonomy" id="198431"/>
    <lineage>
        <taxon>unclassified sequences</taxon>
        <taxon>environmental samples</taxon>
    </lineage>
</organism>
<feature type="domain" description="SPOR" evidence="1">
    <location>
        <begin position="93"/>
        <end position="166"/>
    </location>
</feature>
<dbReference type="SUPFAM" id="SSF110997">
    <property type="entry name" value="Sporulation related repeat"/>
    <property type="match status" value="1"/>
</dbReference>
<dbReference type="EMBL" id="LN853636">
    <property type="protein sequence ID" value="CRY96318.1"/>
    <property type="molecule type" value="Genomic_DNA"/>
</dbReference>
<protein>
    <recommendedName>
        <fullName evidence="1">SPOR domain-containing protein</fullName>
    </recommendedName>
</protein>
<evidence type="ECO:0000259" key="1">
    <source>
        <dbReference type="Pfam" id="PF05036"/>
    </source>
</evidence>
<dbReference type="Gene3D" id="3.30.70.1070">
    <property type="entry name" value="Sporulation related repeat"/>
    <property type="match status" value="1"/>
</dbReference>
<reference evidence="2" key="2">
    <citation type="submission" date="2015-07" db="EMBL/GenBank/DDBJ databases">
        <title>Plasmids, circular viruses and viroids from rat gut.</title>
        <authorList>
            <person name="Jorgensen T.J."/>
            <person name="Hansen M.A."/>
            <person name="Xu Z."/>
            <person name="Tabak M.A."/>
            <person name="Sorensen S.J."/>
            <person name="Hansen L.H."/>
        </authorList>
    </citation>
    <scope>NUCLEOTIDE SEQUENCE</scope>
    <source>
        <strain evidence="2">RGFK1055</strain>
    </source>
</reference>
<dbReference type="InterPro" id="IPR036680">
    <property type="entry name" value="SPOR-like_sf"/>
</dbReference>
<dbReference type="AlphaFoldDB" id="A0A0H5Q362"/>
<name>A0A0H5Q362_9ZZZZ</name>
<accession>A0A0H5Q362</accession>
<dbReference type="GO" id="GO:0042834">
    <property type="term" value="F:peptidoglycan binding"/>
    <property type="evidence" value="ECO:0007669"/>
    <property type="project" value="InterPro"/>
</dbReference>
<sequence length="195" mass="21609">MTMRPGSIIFKSLLAVLLIIPAIAGQASAQTSPADSLTYQRAATLDSTLVGKSIFNIISDQRHGYGEVTIHQSQAIVNAMQRHIAGNHERKLSGYRVRIFFDNSQNARNLSETAEKKFASAYPGIPTYRTYQNPFFKVAAGDFRTRSEAIEFLQKVKGEFPGSLIIKENIEFPIADRKHPYTITGTGPAEQMSNN</sequence>
<reference evidence="2" key="1">
    <citation type="submission" date="2015-06" db="EMBL/GenBank/DDBJ databases">
        <authorList>
            <person name="Joergensen T."/>
        </authorList>
    </citation>
    <scope>NUCLEOTIDE SEQUENCE</scope>
    <source>
        <strain evidence="2">RGFK1055</strain>
    </source>
</reference>
<evidence type="ECO:0000313" key="2">
    <source>
        <dbReference type="EMBL" id="CRY96318.1"/>
    </source>
</evidence>
<dbReference type="Pfam" id="PF05036">
    <property type="entry name" value="SPOR"/>
    <property type="match status" value="1"/>
</dbReference>
<dbReference type="InterPro" id="IPR007730">
    <property type="entry name" value="SPOR-like_dom"/>
</dbReference>